<reference evidence="4" key="1">
    <citation type="journal article" date="2019" name="Toxins">
        <title>Detection of Abrin-Like and Prepropulchellin-Like Toxin Genes and Transcripts Using Whole Genome Sequencing and Full-Length Transcript Sequencing of Abrus precatorius.</title>
        <authorList>
            <person name="Hovde B.T."/>
            <person name="Daligault H.E."/>
            <person name="Hanschen E.R."/>
            <person name="Kunde Y.A."/>
            <person name="Johnson M.B."/>
            <person name="Starkenburg S.R."/>
            <person name="Johnson S.L."/>
        </authorList>
    </citation>
    <scope>NUCLEOTIDE SEQUENCE [LARGE SCALE GENOMIC DNA]</scope>
</reference>
<dbReference type="GO" id="GO:0003729">
    <property type="term" value="F:mRNA binding"/>
    <property type="evidence" value="ECO:0007669"/>
    <property type="project" value="InterPro"/>
</dbReference>
<dbReference type="Proteomes" id="UP000694853">
    <property type="component" value="Unplaced"/>
</dbReference>
<gene>
    <name evidence="5" type="primary">LOC113860747</name>
</gene>
<organism evidence="4 5">
    <name type="scientific">Abrus precatorius</name>
    <name type="common">Indian licorice</name>
    <name type="synonym">Glycine abrus</name>
    <dbReference type="NCBI Taxonomy" id="3816"/>
    <lineage>
        <taxon>Eukaryota</taxon>
        <taxon>Viridiplantae</taxon>
        <taxon>Streptophyta</taxon>
        <taxon>Embryophyta</taxon>
        <taxon>Tracheophyta</taxon>
        <taxon>Spermatophyta</taxon>
        <taxon>Magnoliopsida</taxon>
        <taxon>eudicotyledons</taxon>
        <taxon>Gunneridae</taxon>
        <taxon>Pentapetalae</taxon>
        <taxon>rosids</taxon>
        <taxon>fabids</taxon>
        <taxon>Fabales</taxon>
        <taxon>Fabaceae</taxon>
        <taxon>Papilionoideae</taxon>
        <taxon>50 kb inversion clade</taxon>
        <taxon>NPAAA clade</taxon>
        <taxon>indigoferoid/millettioid clade</taxon>
        <taxon>Abreae</taxon>
        <taxon>Abrus</taxon>
    </lineage>
</organism>
<comment type="similarity">
    <text evidence="1">Belongs to the PPR family. P subfamily.</text>
</comment>
<dbReference type="GeneID" id="113860747"/>
<dbReference type="AlphaFoldDB" id="A0A8B8KYT1"/>
<protein>
    <submittedName>
        <fullName evidence="5">Pentatricopeptide repeat-containing protein At2g30780-like</fullName>
    </submittedName>
</protein>
<keyword evidence="4" id="KW-1185">Reference proteome</keyword>
<feature type="repeat" description="PPR" evidence="3">
    <location>
        <begin position="245"/>
        <end position="279"/>
    </location>
</feature>
<dbReference type="InterPro" id="IPR002885">
    <property type="entry name" value="PPR_rpt"/>
</dbReference>
<evidence type="ECO:0000256" key="2">
    <source>
        <dbReference type="ARBA" id="ARBA00022737"/>
    </source>
</evidence>
<dbReference type="PANTHER" id="PTHR47874:SF1">
    <property type="entry name" value="OS05G0407900 PROTEIN"/>
    <property type="match status" value="1"/>
</dbReference>
<evidence type="ECO:0000256" key="3">
    <source>
        <dbReference type="PROSITE-ProRule" id="PRU00708"/>
    </source>
</evidence>
<dbReference type="PANTHER" id="PTHR47874">
    <property type="entry name" value="EXPRESSED PROTEIN"/>
    <property type="match status" value="1"/>
</dbReference>
<dbReference type="InterPro" id="IPR011990">
    <property type="entry name" value="TPR-like_helical_dom_sf"/>
</dbReference>
<name>A0A8B8KYT1_ABRPR</name>
<dbReference type="KEGG" id="aprc:113860747"/>
<dbReference type="Pfam" id="PF13041">
    <property type="entry name" value="PPR_2"/>
    <property type="match status" value="2"/>
</dbReference>
<reference evidence="5" key="2">
    <citation type="submission" date="2025-08" db="UniProtKB">
        <authorList>
            <consortium name="RefSeq"/>
        </authorList>
    </citation>
    <scope>IDENTIFICATION</scope>
    <source>
        <tissue evidence="5">Young leaves</tissue>
    </source>
</reference>
<dbReference type="OrthoDB" id="185373at2759"/>
<dbReference type="RefSeq" id="XP_027349050.1">
    <property type="nucleotide sequence ID" value="XM_027493249.1"/>
</dbReference>
<evidence type="ECO:0000256" key="1">
    <source>
        <dbReference type="ARBA" id="ARBA00007626"/>
    </source>
</evidence>
<proteinExistence type="inferred from homology"/>
<sequence length="498" mass="57439">MTMKRVWRFSSDAAQAQLFLSQFHGKSHSTKPRIVPSFIARQVNTLSNGLSEIAVLFTAKPGSSSENYRMAILRNQLVRESSDSVRVRKILDENSEALNLHQPGGHALLELLYQLNSNPSLALQVFNWRRKNSNVGNPMNYFEYSKGIKLAGRCKNVDFAFELFKEASTKGLRSTSTYNALMAAYMFNGLADRCQSLFCDMKRDPTCNPSIATYNILLSVFGSLMLVDYMEATFQEINKLHLDLNICTYNYLISGYIAAWMWNDMEKAFQMLKSSPVRPNLKTYLLMLRGYAHSGNLEKMEEMYSLVRDHVNEKEIPLLRSMICAYCKSNQADKIRKIEVLLKLIPEEEYRPWLNVLLIKLYAREHWIEEMENALNVAFEHGTPVTTVSIMKCIITTYFRSNALDKLENFVRRAESFGWRSCRSLYHCKLVMLGGQHHLNKMQDVLWEMESVNLGCTKKTLWIMYKVYFSCGQKSMVLKTLGQMFKHGHEVPLHAFPS</sequence>
<dbReference type="Gene3D" id="1.25.40.10">
    <property type="entry name" value="Tetratricopeptide repeat domain"/>
    <property type="match status" value="3"/>
</dbReference>
<accession>A0A8B8KYT1</accession>
<evidence type="ECO:0000313" key="4">
    <source>
        <dbReference type="Proteomes" id="UP000694853"/>
    </source>
</evidence>
<dbReference type="PROSITE" id="PS51375">
    <property type="entry name" value="PPR"/>
    <property type="match status" value="1"/>
</dbReference>
<dbReference type="InterPro" id="IPR044179">
    <property type="entry name" value="PPR5-like"/>
</dbReference>
<keyword evidence="2" id="KW-0677">Repeat</keyword>
<evidence type="ECO:0000313" key="5">
    <source>
        <dbReference type="RefSeq" id="XP_027349050.1"/>
    </source>
</evidence>